<feature type="transmembrane region" description="Helical" evidence="6">
    <location>
        <begin position="51"/>
        <end position="69"/>
    </location>
</feature>
<feature type="transmembrane region" description="Helical" evidence="6">
    <location>
        <begin position="20"/>
        <end position="44"/>
    </location>
</feature>
<dbReference type="PANTHER" id="PTHR30619:SF1">
    <property type="entry name" value="RECOMBINATION PROTEIN 2"/>
    <property type="match status" value="1"/>
</dbReference>
<evidence type="ECO:0000256" key="3">
    <source>
        <dbReference type="ARBA" id="ARBA00022692"/>
    </source>
</evidence>
<dbReference type="InterPro" id="IPR025405">
    <property type="entry name" value="DUF4131"/>
</dbReference>
<evidence type="ECO:0000313" key="10">
    <source>
        <dbReference type="Proteomes" id="UP000033876"/>
    </source>
</evidence>
<organism evidence="9 10">
    <name type="scientific">Candidatus Nomurabacteria bacterium GW2011_GWB1_37_5</name>
    <dbReference type="NCBI Taxonomy" id="1618742"/>
    <lineage>
        <taxon>Bacteria</taxon>
        <taxon>Candidatus Nomuraibacteriota</taxon>
    </lineage>
</organism>
<keyword evidence="3 6" id="KW-0812">Transmembrane</keyword>
<evidence type="ECO:0000256" key="1">
    <source>
        <dbReference type="ARBA" id="ARBA00004651"/>
    </source>
</evidence>
<evidence type="ECO:0000256" key="2">
    <source>
        <dbReference type="ARBA" id="ARBA00022475"/>
    </source>
</evidence>
<feature type="domain" description="ComEC/Rec2-related protein" evidence="7">
    <location>
        <begin position="245"/>
        <end position="507"/>
    </location>
</feature>
<protein>
    <submittedName>
        <fullName evidence="9">Internalization-related competence protein ComEC/Rec2 protein</fullName>
    </submittedName>
</protein>
<feature type="transmembrane region" description="Helical" evidence="6">
    <location>
        <begin position="490"/>
        <end position="507"/>
    </location>
</feature>
<dbReference type="EMBL" id="LBTF01000059">
    <property type="protein sequence ID" value="KKQ34174.1"/>
    <property type="molecule type" value="Genomic_DNA"/>
</dbReference>
<evidence type="ECO:0000256" key="6">
    <source>
        <dbReference type="SAM" id="Phobius"/>
    </source>
</evidence>
<keyword evidence="2" id="KW-1003">Cell membrane</keyword>
<comment type="caution">
    <text evidence="9">The sequence shown here is derived from an EMBL/GenBank/DDBJ whole genome shotgun (WGS) entry which is preliminary data.</text>
</comment>
<dbReference type="Pfam" id="PF03772">
    <property type="entry name" value="Competence"/>
    <property type="match status" value="1"/>
</dbReference>
<evidence type="ECO:0000259" key="7">
    <source>
        <dbReference type="Pfam" id="PF03772"/>
    </source>
</evidence>
<evidence type="ECO:0000256" key="5">
    <source>
        <dbReference type="ARBA" id="ARBA00023136"/>
    </source>
</evidence>
<dbReference type="InterPro" id="IPR052159">
    <property type="entry name" value="Competence_DNA_uptake"/>
</dbReference>
<feature type="transmembrane region" description="Helical" evidence="6">
    <location>
        <begin position="403"/>
        <end position="423"/>
    </location>
</feature>
<feature type="transmembrane region" description="Helical" evidence="6">
    <location>
        <begin position="283"/>
        <end position="310"/>
    </location>
</feature>
<dbReference type="Pfam" id="PF13567">
    <property type="entry name" value="DUF4131"/>
    <property type="match status" value="1"/>
</dbReference>
<sequence>MSSLFYTISSGFLVGVLIRSFVYFDFSYILLFGLISFGLILLCVMFRQKSHLLLVAIFLPALSLGVWRFQIADRSGNPDVDNFVEENVIIHGMIVDEPDERETNLKLTVRIKEIGLDTDTTNVGHANKKISLENEKSFTLINDKINVLVTTELYGEYRYGDIISFSGSLLKPENFETDTGRIFDYVNYLDNDDIFYVMRYPKEIEIIESGQGNMVYSFLYKIKQKFIKNISLYIKEPQASLLGGLTVGAKNSLPADLKEDLVKTGTIHIVALSGFNVSLVADYILIILGAILGMSASLIISIIAIILFVLMTGAQATAVRAGIMAILVLFSKLRGRQSDITRALVLTAVLMVAVNPKVLVFDVSFQLSFLATIAIIYLAPIVERKFKKLPNFLQFRQILSATLATYIFVLPFLLYKIGTLSLVALPANLLILILIPITTIFGFLTGILGFIWPILSLPFAYVSQLLLSYELKVVQLGGNLPFAAKIIPEFSVWIILLIYLFFALYIYRNFKSDLPR</sequence>
<comment type="subcellular location">
    <subcellularLocation>
        <location evidence="1">Cell membrane</location>
        <topology evidence="1">Multi-pass membrane protein</topology>
    </subcellularLocation>
</comment>
<dbReference type="InterPro" id="IPR004477">
    <property type="entry name" value="ComEC_N"/>
</dbReference>
<gene>
    <name evidence="9" type="ORF">US50_C0059G0007</name>
</gene>
<evidence type="ECO:0000313" key="9">
    <source>
        <dbReference type="EMBL" id="KKQ34174.1"/>
    </source>
</evidence>
<dbReference type="NCBIfam" id="TIGR00360">
    <property type="entry name" value="ComEC_N-term"/>
    <property type="match status" value="1"/>
</dbReference>
<evidence type="ECO:0000259" key="8">
    <source>
        <dbReference type="Pfam" id="PF13567"/>
    </source>
</evidence>
<proteinExistence type="predicted"/>
<feature type="domain" description="DUF4131" evidence="8">
    <location>
        <begin position="29"/>
        <end position="202"/>
    </location>
</feature>
<feature type="transmembrane region" description="Helical" evidence="6">
    <location>
        <begin position="429"/>
        <end position="452"/>
    </location>
</feature>
<dbReference type="AlphaFoldDB" id="A0A0G0JBN2"/>
<dbReference type="GO" id="GO:0005886">
    <property type="term" value="C:plasma membrane"/>
    <property type="evidence" value="ECO:0007669"/>
    <property type="project" value="UniProtKB-SubCell"/>
</dbReference>
<accession>A0A0G0JBN2</accession>
<name>A0A0G0JBN2_9BACT</name>
<evidence type="ECO:0000256" key="4">
    <source>
        <dbReference type="ARBA" id="ARBA00022989"/>
    </source>
</evidence>
<reference evidence="9 10" key="1">
    <citation type="journal article" date="2015" name="Nature">
        <title>rRNA introns, odd ribosomes, and small enigmatic genomes across a large radiation of phyla.</title>
        <authorList>
            <person name="Brown C.T."/>
            <person name="Hug L.A."/>
            <person name="Thomas B.C."/>
            <person name="Sharon I."/>
            <person name="Castelle C.J."/>
            <person name="Singh A."/>
            <person name="Wilkins M.J."/>
            <person name="Williams K.H."/>
            <person name="Banfield J.F."/>
        </authorList>
    </citation>
    <scope>NUCLEOTIDE SEQUENCE [LARGE SCALE GENOMIC DNA]</scope>
</reference>
<feature type="transmembrane region" description="Helical" evidence="6">
    <location>
        <begin position="365"/>
        <end position="382"/>
    </location>
</feature>
<dbReference type="Proteomes" id="UP000033876">
    <property type="component" value="Unassembled WGS sequence"/>
</dbReference>
<keyword evidence="4 6" id="KW-1133">Transmembrane helix</keyword>
<keyword evidence="5 6" id="KW-0472">Membrane</keyword>
<dbReference type="PANTHER" id="PTHR30619">
    <property type="entry name" value="DNA INTERNALIZATION/COMPETENCE PROTEIN COMEC/REC2"/>
    <property type="match status" value="1"/>
</dbReference>